<evidence type="ECO:0000256" key="1">
    <source>
        <dbReference type="SAM" id="MobiDB-lite"/>
    </source>
</evidence>
<reference evidence="3" key="1">
    <citation type="submission" date="2020-02" db="EMBL/GenBank/DDBJ databases">
        <authorList>
            <person name="Meier V. D."/>
        </authorList>
    </citation>
    <scope>NUCLEOTIDE SEQUENCE</scope>
    <source>
        <strain evidence="3">AVDCRST_MAG69</strain>
    </source>
</reference>
<dbReference type="Pfam" id="PF14403">
    <property type="entry name" value="CP_ATPgrasp_2"/>
    <property type="match status" value="1"/>
</dbReference>
<gene>
    <name evidence="3" type="ORF">AVDCRST_MAG69-979</name>
</gene>
<feature type="compositionally biased region" description="Basic residues" evidence="1">
    <location>
        <begin position="229"/>
        <end position="247"/>
    </location>
</feature>
<organism evidence="3">
    <name type="scientific">uncultured Solirubrobacteraceae bacterium</name>
    <dbReference type="NCBI Taxonomy" id="1162706"/>
    <lineage>
        <taxon>Bacteria</taxon>
        <taxon>Bacillati</taxon>
        <taxon>Actinomycetota</taxon>
        <taxon>Thermoleophilia</taxon>
        <taxon>Solirubrobacterales</taxon>
        <taxon>Solirubrobacteraceae</taxon>
        <taxon>environmental samples</taxon>
    </lineage>
</organism>
<feature type="compositionally biased region" description="Low complexity" evidence="1">
    <location>
        <begin position="248"/>
        <end position="258"/>
    </location>
</feature>
<dbReference type="AlphaFoldDB" id="A0A6J4S3L9"/>
<evidence type="ECO:0000259" key="2">
    <source>
        <dbReference type="Pfam" id="PF14403"/>
    </source>
</evidence>
<feature type="region of interest" description="Disordered" evidence="1">
    <location>
        <begin position="154"/>
        <end position="324"/>
    </location>
</feature>
<feature type="compositionally biased region" description="Low complexity" evidence="1">
    <location>
        <begin position="210"/>
        <end position="228"/>
    </location>
</feature>
<dbReference type="EMBL" id="CADCVP010000113">
    <property type="protein sequence ID" value="CAA9484498.1"/>
    <property type="molecule type" value="Genomic_DNA"/>
</dbReference>
<protein>
    <recommendedName>
        <fullName evidence="2">Circularly permuted ATP-grasp type 2 domain-containing protein</fullName>
    </recommendedName>
</protein>
<feature type="compositionally biased region" description="Basic residues" evidence="1">
    <location>
        <begin position="300"/>
        <end position="314"/>
    </location>
</feature>
<accession>A0A6J4S3L9</accession>
<feature type="compositionally biased region" description="Low complexity" evidence="1">
    <location>
        <begin position="315"/>
        <end position="324"/>
    </location>
</feature>
<sequence length="324" mass="35065">MTTAPAGPALGIVGFDVVRRPDGTLAVLEDNLLTPGHVALPALRDVNPLRAAAAVADVAAATVELLGALLGGGAEAAAILSDEPGERASWELQELGSMLRIPVLGYEDLQVRGSRLCTCSGRRIDVLWQRTSEDRLRDDAGDLTALGRLLLEPRRGRAAPARGGSGPARAPRPRRRASSAFARCPPGPPCDRRRRGRGPVRRRRWRPAARRTPAGRARTTDTTRPWRSAPRRRAATPGRRGRRRRTPRAPARAGAARRPAPPTRGRRSGGAPCRTGRRARRHPPRASCRRRRLPPPCRLGGRRGRGRATRRGSPRRTTAAGRSG</sequence>
<evidence type="ECO:0000313" key="3">
    <source>
        <dbReference type="EMBL" id="CAA9484498.1"/>
    </source>
</evidence>
<feature type="domain" description="Circularly permuted ATP-grasp type 2" evidence="2">
    <location>
        <begin position="4"/>
        <end position="137"/>
    </location>
</feature>
<feature type="compositionally biased region" description="Basic residues" evidence="1">
    <location>
        <begin position="192"/>
        <end position="209"/>
    </location>
</feature>
<name>A0A6J4S3L9_9ACTN</name>
<feature type="compositionally biased region" description="Basic residues" evidence="1">
    <location>
        <begin position="275"/>
        <end position="293"/>
    </location>
</feature>
<proteinExistence type="predicted"/>
<dbReference type="InterPro" id="IPR025841">
    <property type="entry name" value="CP_ATPgrasp_2"/>
</dbReference>